<dbReference type="CDD" id="cd04660">
    <property type="entry name" value="nsLTP_like"/>
    <property type="match status" value="1"/>
</dbReference>
<accession>A0A6P5XKP7</accession>
<dbReference type="Proteomes" id="UP000515121">
    <property type="component" value="Unplaced"/>
</dbReference>
<dbReference type="KEGG" id="dzi:111284298"/>
<evidence type="ECO:0000313" key="4">
    <source>
        <dbReference type="RefSeq" id="XP_022728745.1"/>
    </source>
</evidence>
<dbReference type="InterPro" id="IPR044741">
    <property type="entry name" value="NsLTP-like"/>
</dbReference>
<feature type="domain" description="Bifunctional inhibitor/plant lipid transfer protein/seed storage helical" evidence="2">
    <location>
        <begin position="13"/>
        <end position="107"/>
    </location>
</feature>
<feature type="chain" id="PRO_5027664629" evidence="1">
    <location>
        <begin position="32"/>
        <end position="115"/>
    </location>
</feature>
<keyword evidence="3" id="KW-1185">Reference proteome</keyword>
<dbReference type="Gene3D" id="1.10.110.10">
    <property type="entry name" value="Plant lipid-transfer and hydrophobic proteins"/>
    <property type="match status" value="1"/>
</dbReference>
<dbReference type="Pfam" id="PF14368">
    <property type="entry name" value="LTP_2"/>
    <property type="match status" value="1"/>
</dbReference>
<dbReference type="InterPro" id="IPR036312">
    <property type="entry name" value="Bifun_inhib/LTP/seed_sf"/>
</dbReference>
<feature type="signal peptide" evidence="1">
    <location>
        <begin position="1"/>
        <end position="31"/>
    </location>
</feature>
<dbReference type="AlphaFoldDB" id="A0A6P5XKP7"/>
<evidence type="ECO:0000313" key="3">
    <source>
        <dbReference type="Proteomes" id="UP000515121"/>
    </source>
</evidence>
<dbReference type="SUPFAM" id="SSF47699">
    <property type="entry name" value="Bifunctional inhibitor/lipid-transfer protein/seed storage 2S albumin"/>
    <property type="match status" value="1"/>
</dbReference>
<dbReference type="GeneID" id="111284298"/>
<proteinExistence type="predicted"/>
<organism evidence="3 4">
    <name type="scientific">Durio zibethinus</name>
    <name type="common">Durian</name>
    <dbReference type="NCBI Taxonomy" id="66656"/>
    <lineage>
        <taxon>Eukaryota</taxon>
        <taxon>Viridiplantae</taxon>
        <taxon>Streptophyta</taxon>
        <taxon>Embryophyta</taxon>
        <taxon>Tracheophyta</taxon>
        <taxon>Spermatophyta</taxon>
        <taxon>Magnoliopsida</taxon>
        <taxon>eudicotyledons</taxon>
        <taxon>Gunneridae</taxon>
        <taxon>Pentapetalae</taxon>
        <taxon>rosids</taxon>
        <taxon>malvids</taxon>
        <taxon>Malvales</taxon>
        <taxon>Malvaceae</taxon>
        <taxon>Helicteroideae</taxon>
        <taxon>Durio</taxon>
    </lineage>
</organism>
<dbReference type="PANTHER" id="PTHR33286">
    <property type="entry name" value="BIFUNCTIONAL INHIBITOR/LIPID-TRANSFER PROTEIN/SEED STORAGE 2S ALBUMIN SUPERFAMILY PROTEIN"/>
    <property type="match status" value="1"/>
</dbReference>
<protein>
    <submittedName>
        <fullName evidence="4">Uncharacterized protein LOC111284298</fullName>
    </submittedName>
</protein>
<sequence>MASATTSFRFLTMAILMIVGTLVFRDHRVSAQCETSIPSLISQCSKYVQKSGPEEPPSQSCCNVVTHLDIPCICKYVTPKVEEIVSVEKVMFVARSCGLTLTPGMKCGSFVVPPV</sequence>
<dbReference type="PANTHER" id="PTHR33286:SF1">
    <property type="entry name" value="OS01G0800600 PROTEIN"/>
    <property type="match status" value="1"/>
</dbReference>
<keyword evidence="1" id="KW-0732">Signal</keyword>
<dbReference type="InterPro" id="IPR016140">
    <property type="entry name" value="Bifunc_inhib/LTP/seed_store"/>
</dbReference>
<dbReference type="OrthoDB" id="653734at2759"/>
<dbReference type="RefSeq" id="XP_022728745.1">
    <property type="nucleotide sequence ID" value="XM_022873010.1"/>
</dbReference>
<gene>
    <name evidence="4" type="primary">LOC111284298</name>
</gene>
<evidence type="ECO:0000259" key="2">
    <source>
        <dbReference type="Pfam" id="PF14368"/>
    </source>
</evidence>
<name>A0A6P5XKP7_DURZI</name>
<evidence type="ECO:0000256" key="1">
    <source>
        <dbReference type="SAM" id="SignalP"/>
    </source>
</evidence>
<reference evidence="4" key="1">
    <citation type="submission" date="2025-08" db="UniProtKB">
        <authorList>
            <consortium name="RefSeq"/>
        </authorList>
    </citation>
    <scope>IDENTIFICATION</scope>
    <source>
        <tissue evidence="4">Fruit stalk</tissue>
    </source>
</reference>